<dbReference type="Pfam" id="PF01656">
    <property type="entry name" value="CbiA"/>
    <property type="match status" value="1"/>
</dbReference>
<feature type="domain" description="CobQ/CobB/MinD/ParA nucleotide binding" evidence="4">
    <location>
        <begin position="38"/>
        <end position="266"/>
    </location>
</feature>
<dbReference type="SUPFAM" id="SSF52540">
    <property type="entry name" value="P-loop containing nucleoside triphosphate hydrolases"/>
    <property type="match status" value="1"/>
</dbReference>
<dbReference type="InterPro" id="IPR027417">
    <property type="entry name" value="P-loop_NTPase"/>
</dbReference>
<dbReference type="InterPro" id="IPR002586">
    <property type="entry name" value="CobQ/CobB/MinD/ParA_Nub-bd_dom"/>
</dbReference>
<feature type="compositionally biased region" description="Basic and acidic residues" evidence="3">
    <location>
        <begin position="1"/>
        <end position="20"/>
    </location>
</feature>
<dbReference type="PANTHER" id="PTHR43384:SF6">
    <property type="entry name" value="SEPTUM SITE-DETERMINING PROTEIN MIND HOMOLOG, CHLOROPLASTIC"/>
    <property type="match status" value="1"/>
</dbReference>
<evidence type="ECO:0000313" key="6">
    <source>
        <dbReference type="Proteomes" id="UP000774000"/>
    </source>
</evidence>
<reference evidence="5" key="1">
    <citation type="submission" date="2021-01" db="EMBL/GenBank/DDBJ databases">
        <title>Genomic Encyclopedia of Type Strains, Phase IV (KMG-IV): sequencing the most valuable type-strain genomes for metagenomic binning, comparative biology and taxonomic classification.</title>
        <authorList>
            <person name="Goeker M."/>
        </authorList>
    </citation>
    <scope>NUCLEOTIDE SEQUENCE</scope>
    <source>
        <strain evidence="5">DSM 23230</strain>
    </source>
</reference>
<keyword evidence="6" id="KW-1185">Reference proteome</keyword>
<dbReference type="GO" id="GO:0009898">
    <property type="term" value="C:cytoplasmic side of plasma membrane"/>
    <property type="evidence" value="ECO:0007669"/>
    <property type="project" value="TreeGrafter"/>
</dbReference>
<keyword evidence="1" id="KW-0547">Nucleotide-binding</keyword>
<dbReference type="GO" id="GO:0016887">
    <property type="term" value="F:ATP hydrolysis activity"/>
    <property type="evidence" value="ECO:0007669"/>
    <property type="project" value="TreeGrafter"/>
</dbReference>
<comment type="caution">
    <text evidence="5">The sequence shown here is derived from an EMBL/GenBank/DDBJ whole genome shotgun (WGS) entry which is preliminary data.</text>
</comment>
<accession>A0A938XQZ2</accession>
<dbReference type="InterPro" id="IPR050625">
    <property type="entry name" value="ParA/MinD_ATPase"/>
</dbReference>
<protein>
    <submittedName>
        <fullName evidence="5">CO dehydrogenase maturation factor</fullName>
    </submittedName>
</protein>
<keyword evidence="2" id="KW-0067">ATP-binding</keyword>
<dbReference type="GO" id="GO:0005829">
    <property type="term" value="C:cytosol"/>
    <property type="evidence" value="ECO:0007669"/>
    <property type="project" value="TreeGrafter"/>
</dbReference>
<dbReference type="PANTHER" id="PTHR43384">
    <property type="entry name" value="SEPTUM SITE-DETERMINING PROTEIN MIND HOMOLOG, CHLOROPLASTIC-RELATED"/>
    <property type="match status" value="1"/>
</dbReference>
<evidence type="ECO:0000259" key="4">
    <source>
        <dbReference type="Pfam" id="PF01656"/>
    </source>
</evidence>
<evidence type="ECO:0000256" key="2">
    <source>
        <dbReference type="ARBA" id="ARBA00022840"/>
    </source>
</evidence>
<evidence type="ECO:0000313" key="5">
    <source>
        <dbReference type="EMBL" id="MBM7555753.1"/>
    </source>
</evidence>
<dbReference type="Proteomes" id="UP000774000">
    <property type="component" value="Unassembled WGS sequence"/>
</dbReference>
<feature type="region of interest" description="Disordered" evidence="3">
    <location>
        <begin position="1"/>
        <end position="23"/>
    </location>
</feature>
<gene>
    <name evidence="5" type="ORF">JOC47_000578</name>
</gene>
<dbReference type="Gene3D" id="3.40.50.300">
    <property type="entry name" value="P-loop containing nucleotide triphosphate hydrolases"/>
    <property type="match status" value="1"/>
</dbReference>
<organism evidence="5 6">
    <name type="scientific">Halanaerobacter jeridensis</name>
    <dbReference type="NCBI Taxonomy" id="706427"/>
    <lineage>
        <taxon>Bacteria</taxon>
        <taxon>Bacillati</taxon>
        <taxon>Bacillota</taxon>
        <taxon>Clostridia</taxon>
        <taxon>Halanaerobiales</taxon>
        <taxon>Halobacteroidaceae</taxon>
        <taxon>Halanaerobacter</taxon>
    </lineage>
</organism>
<dbReference type="EMBL" id="JAFBDQ010000002">
    <property type="protein sequence ID" value="MBM7555753.1"/>
    <property type="molecule type" value="Genomic_DNA"/>
</dbReference>
<dbReference type="PIRSF" id="PIRSF005647">
    <property type="entry name" value="CooC"/>
    <property type="match status" value="1"/>
</dbReference>
<evidence type="ECO:0000256" key="1">
    <source>
        <dbReference type="ARBA" id="ARBA00022741"/>
    </source>
</evidence>
<dbReference type="InterPro" id="IPR014433">
    <property type="entry name" value="CooC"/>
</dbReference>
<evidence type="ECO:0000256" key="3">
    <source>
        <dbReference type="SAM" id="MobiDB-lite"/>
    </source>
</evidence>
<name>A0A938XQZ2_9FIRM</name>
<proteinExistence type="predicted"/>
<dbReference type="GO" id="GO:0051782">
    <property type="term" value="P:negative regulation of cell division"/>
    <property type="evidence" value="ECO:0007669"/>
    <property type="project" value="TreeGrafter"/>
</dbReference>
<dbReference type="AlphaFoldDB" id="A0A938XQZ2"/>
<sequence length="299" mass="33211">MMSQDKEKARAQEKERREKVFSAAEEIDGEGAADDFRVVITGKGGAGKTTLTALLSQFFAADKYQVLAVDEDPQQNLAFSLGFPEEKADEIVPVSENIDYIEEKTGARPGESWGAMLNLNPDVSDVVNRFGMNIKERINLLVIGSVIQAATGCLCPENSLLDSIVGYIKLREDEVILMDTQAGVEHFGRSLAEGFRNAVIITEPSFNAVQVALHSAELADQLEIENIHLVVNKVRGNKDKDKVMDRVGEKKELFDYIHYLPFDENVYLNEPDVAPLLEKNTPYVQAVRELYDTLIDSGD</sequence>
<dbReference type="RefSeq" id="WP_204700471.1">
    <property type="nucleotide sequence ID" value="NZ_JAFBDQ010000002.1"/>
</dbReference>
<dbReference type="GO" id="GO:0005524">
    <property type="term" value="F:ATP binding"/>
    <property type="evidence" value="ECO:0007669"/>
    <property type="project" value="UniProtKB-KW"/>
</dbReference>